<feature type="region of interest" description="Disordered" evidence="1">
    <location>
        <begin position="1"/>
        <end position="46"/>
    </location>
</feature>
<accession>A0ABV4R2G7</accession>
<dbReference type="RefSeq" id="WP_371943847.1">
    <property type="nucleotide sequence ID" value="NZ_JAXCEH010000019.1"/>
</dbReference>
<dbReference type="Proteomes" id="UP001569904">
    <property type="component" value="Unassembled WGS sequence"/>
</dbReference>
<evidence type="ECO:0000256" key="1">
    <source>
        <dbReference type="SAM" id="MobiDB-lite"/>
    </source>
</evidence>
<protein>
    <submittedName>
        <fullName evidence="2">Uncharacterized protein</fullName>
    </submittedName>
</protein>
<proteinExistence type="predicted"/>
<reference evidence="2 3" key="1">
    <citation type="submission" date="2023-11" db="EMBL/GenBank/DDBJ databases">
        <title>Actinomadura monticuli sp. nov., isolated from volcanic ash.</title>
        <authorList>
            <person name="Lee S.D."/>
            <person name="Yang H."/>
            <person name="Kim I.S."/>
        </authorList>
    </citation>
    <scope>NUCLEOTIDE SEQUENCE [LARGE SCALE GENOMIC DNA]</scope>
    <source>
        <strain evidence="2 3">DSM 45346</strain>
    </source>
</reference>
<evidence type="ECO:0000313" key="2">
    <source>
        <dbReference type="EMBL" id="MFA1557099.1"/>
    </source>
</evidence>
<evidence type="ECO:0000313" key="3">
    <source>
        <dbReference type="Proteomes" id="UP001569904"/>
    </source>
</evidence>
<name>A0ABV4R2G7_9ACTN</name>
<feature type="compositionally biased region" description="Polar residues" evidence="1">
    <location>
        <begin position="36"/>
        <end position="46"/>
    </location>
</feature>
<gene>
    <name evidence="2" type="ORF">SM436_25770</name>
</gene>
<organism evidence="2 3">
    <name type="scientific">Actinomadura chokoriensis</name>
    <dbReference type="NCBI Taxonomy" id="454156"/>
    <lineage>
        <taxon>Bacteria</taxon>
        <taxon>Bacillati</taxon>
        <taxon>Actinomycetota</taxon>
        <taxon>Actinomycetes</taxon>
        <taxon>Streptosporangiales</taxon>
        <taxon>Thermomonosporaceae</taxon>
        <taxon>Actinomadura</taxon>
    </lineage>
</organism>
<sequence>MDATTSSSVALVEGNGATESVNEGKATASGPPPQPEQINTATAATGQQNRCAIRLPVPDKSHLQALDRLRASRDINVER</sequence>
<keyword evidence="3" id="KW-1185">Reference proteome</keyword>
<comment type="caution">
    <text evidence="2">The sequence shown here is derived from an EMBL/GenBank/DDBJ whole genome shotgun (WGS) entry which is preliminary data.</text>
</comment>
<dbReference type="EMBL" id="JAXCEH010000019">
    <property type="protein sequence ID" value="MFA1557099.1"/>
    <property type="molecule type" value="Genomic_DNA"/>
</dbReference>